<keyword evidence="6" id="KW-1185">Reference proteome</keyword>
<sequence length="568" mass="65128">MAEQTIPLDEINRLRVSLGLKVIEERPSNVEKEAISTLSKVSNANKSQTKKCTTVEEPESNEPAADRVSNIRKRLHNLKTELKRKPLLENYDDDTDWLASVGKRKDTNILKEVSDKSLATEADNGMLKMSSNPSSLKNDKQMILTLKETSLNSEDEDVLLDQDAINDDQQARSIKLKQMNQQRKQKKLDINLQLDEDDDQQNTRPHFVIQNGEIVKEVAQENCETSVKGKETGEQIGKIRISLSSSSESDEVATDYVPVKIKKRKIKTSKSMKGKRIKQTTELKKVDLLDEDALEEEGNEIESFLNSNRSKKLQNDSRKKTAEDIAADILQEEKERQQRALEVNKIQDNREMVVDETSTFLDNLQKDIIPQRSEDPAFEKLTLRPPNDKARTTASMYSSDEVEESEDQNEEPDFHTGLASTLSFLKDRNIIPKTPKANKKIAGTKDDEMLKLKQKLETRRIEDEIEKEMQRSNVRYSKEEIDRINSYKEKEIAKRTAAIQHERLAGYNPEIKLTYKDAEGNQLTTKEAYKKLSQAFHGTKPNAKKERKAYQKITARNRKLSHDSYSTM</sequence>
<evidence type="ECO:0000256" key="1">
    <source>
        <dbReference type="ARBA" id="ARBA00004123"/>
    </source>
</evidence>
<feature type="compositionally biased region" description="Basic and acidic residues" evidence="4">
    <location>
        <begin position="381"/>
        <end position="391"/>
    </location>
</feature>
<evidence type="ECO:0000256" key="4">
    <source>
        <dbReference type="SAM" id="MobiDB-lite"/>
    </source>
</evidence>
<comment type="subcellular location">
    <subcellularLocation>
        <location evidence="1">Nucleus</location>
    </subcellularLocation>
</comment>
<keyword evidence="3" id="KW-0539">Nucleus</keyword>
<feature type="compositionally biased region" description="Acidic residues" evidence="4">
    <location>
        <begin position="400"/>
        <end position="411"/>
    </location>
</feature>
<evidence type="ECO:0000256" key="3">
    <source>
        <dbReference type="ARBA" id="ARBA00023242"/>
    </source>
</evidence>
<dbReference type="STRING" id="4955.A0A1G4M6J9"/>
<dbReference type="GO" id="GO:0046540">
    <property type="term" value="C:U4/U6 x U5 tri-snRNP complex"/>
    <property type="evidence" value="ECO:0007669"/>
    <property type="project" value="TreeGrafter"/>
</dbReference>
<dbReference type="OrthoDB" id="5583at2759"/>
<dbReference type="Pfam" id="PF03343">
    <property type="entry name" value="SART-1"/>
    <property type="match status" value="1"/>
</dbReference>
<gene>
    <name evidence="5" type="ORF">LAFE_0A03488G</name>
</gene>
<dbReference type="InterPro" id="IPR005011">
    <property type="entry name" value="SNU66/SART1"/>
</dbReference>
<accession>A0A1G4M6J9</accession>
<dbReference type="GO" id="GO:0000481">
    <property type="term" value="P:maturation of 5S rRNA"/>
    <property type="evidence" value="ECO:0007669"/>
    <property type="project" value="TreeGrafter"/>
</dbReference>
<evidence type="ECO:0000256" key="2">
    <source>
        <dbReference type="ARBA" id="ARBA00006076"/>
    </source>
</evidence>
<dbReference type="OMA" id="RFHGTKS"/>
<feature type="region of interest" description="Disordered" evidence="4">
    <location>
        <begin position="534"/>
        <end position="568"/>
    </location>
</feature>
<comment type="similarity">
    <text evidence="2">Belongs to the SNU66/SART1 family.</text>
</comment>
<dbReference type="Proteomes" id="UP000190831">
    <property type="component" value="Chromosome A"/>
</dbReference>
<reference evidence="5 6" key="1">
    <citation type="submission" date="2016-03" db="EMBL/GenBank/DDBJ databases">
        <authorList>
            <person name="Devillers H."/>
        </authorList>
    </citation>
    <scope>NUCLEOTIDE SEQUENCE [LARGE SCALE GENOMIC DNA]</scope>
    <source>
        <strain evidence="5">CBS 6772</strain>
    </source>
</reference>
<dbReference type="AlphaFoldDB" id="A0A1G4M6J9"/>
<feature type="region of interest" description="Disordered" evidence="4">
    <location>
        <begin position="43"/>
        <end position="65"/>
    </location>
</feature>
<proteinExistence type="inferred from homology"/>
<evidence type="ECO:0000313" key="6">
    <source>
        <dbReference type="Proteomes" id="UP000190831"/>
    </source>
</evidence>
<protein>
    <submittedName>
        <fullName evidence="5">LAFE_0A03488g1_1</fullName>
    </submittedName>
</protein>
<evidence type="ECO:0000313" key="5">
    <source>
        <dbReference type="EMBL" id="SCV99452.1"/>
    </source>
</evidence>
<dbReference type="PANTHER" id="PTHR14152">
    <property type="entry name" value="SQUAMOUS CELL CARCINOMA ANTIGEN RECOGNISED BY CYTOTOXIC T LYMPHOCYTES"/>
    <property type="match status" value="1"/>
</dbReference>
<feature type="region of interest" description="Disordered" evidence="4">
    <location>
        <begin position="381"/>
        <end position="414"/>
    </location>
</feature>
<name>A0A1G4M6J9_LACFM</name>
<feature type="compositionally biased region" description="Polar residues" evidence="4">
    <location>
        <begin position="43"/>
        <end position="52"/>
    </location>
</feature>
<dbReference type="PANTHER" id="PTHR14152:SF5">
    <property type="entry name" value="U4_U6.U5 TRI-SNRNP-ASSOCIATED PROTEIN 1"/>
    <property type="match status" value="1"/>
</dbReference>
<dbReference type="EMBL" id="LT598487">
    <property type="protein sequence ID" value="SCV99452.1"/>
    <property type="molecule type" value="Genomic_DNA"/>
</dbReference>
<organism evidence="5 6">
    <name type="scientific">Lachancea fermentati</name>
    <name type="common">Zygosaccharomyces fermentati</name>
    <dbReference type="NCBI Taxonomy" id="4955"/>
    <lineage>
        <taxon>Eukaryota</taxon>
        <taxon>Fungi</taxon>
        <taxon>Dikarya</taxon>
        <taxon>Ascomycota</taxon>
        <taxon>Saccharomycotina</taxon>
        <taxon>Saccharomycetes</taxon>
        <taxon>Saccharomycetales</taxon>
        <taxon>Saccharomycetaceae</taxon>
        <taxon>Lachancea</taxon>
    </lineage>
</organism>
<dbReference type="GO" id="GO:0045292">
    <property type="term" value="P:mRNA cis splicing, via spliceosome"/>
    <property type="evidence" value="ECO:0007669"/>
    <property type="project" value="TreeGrafter"/>
</dbReference>